<gene>
    <name evidence="1" type="ORF">KEM10_19190</name>
</gene>
<name>A0ABS5K149_9BACT</name>
<dbReference type="Proteomes" id="UP000708576">
    <property type="component" value="Unassembled WGS sequence"/>
</dbReference>
<evidence type="ECO:0008006" key="3">
    <source>
        <dbReference type="Google" id="ProtNLM"/>
    </source>
</evidence>
<dbReference type="EMBL" id="JAGUCO010000023">
    <property type="protein sequence ID" value="MBS2100419.1"/>
    <property type="molecule type" value="Genomic_DNA"/>
</dbReference>
<proteinExistence type="predicted"/>
<dbReference type="SUPFAM" id="SSF57938">
    <property type="entry name" value="DnaJ/Hsp40 cysteine-rich domain"/>
    <property type="match status" value="1"/>
</dbReference>
<evidence type="ECO:0000313" key="1">
    <source>
        <dbReference type="EMBL" id="MBS2100419.1"/>
    </source>
</evidence>
<reference evidence="1 2" key="1">
    <citation type="journal article" date="2015" name="Int. J. Syst. Evol. Microbiol.">
        <title>Carboxylicivirga linearis sp. nov., isolated from a sea cucumber culture pond.</title>
        <authorList>
            <person name="Wang F.Q."/>
            <person name="Zhou Y.X."/>
            <person name="Lin X.Z."/>
            <person name="Chen G.J."/>
            <person name="Du Z.J."/>
        </authorList>
    </citation>
    <scope>NUCLEOTIDE SEQUENCE [LARGE SCALE GENOMIC DNA]</scope>
    <source>
        <strain evidence="1 2">FB218</strain>
    </source>
</reference>
<organism evidence="1 2">
    <name type="scientific">Carboxylicivirga linearis</name>
    <dbReference type="NCBI Taxonomy" id="1628157"/>
    <lineage>
        <taxon>Bacteria</taxon>
        <taxon>Pseudomonadati</taxon>
        <taxon>Bacteroidota</taxon>
        <taxon>Bacteroidia</taxon>
        <taxon>Marinilabiliales</taxon>
        <taxon>Marinilabiliaceae</taxon>
        <taxon>Carboxylicivirga</taxon>
    </lineage>
</organism>
<evidence type="ECO:0000313" key="2">
    <source>
        <dbReference type="Proteomes" id="UP000708576"/>
    </source>
</evidence>
<accession>A0ABS5K149</accession>
<dbReference type="InterPro" id="IPR036410">
    <property type="entry name" value="HSP_DnaJ_Cys-rich_dom_sf"/>
</dbReference>
<comment type="caution">
    <text evidence="1">The sequence shown here is derived from an EMBL/GenBank/DDBJ whole genome shotgun (WGS) entry which is preliminary data.</text>
</comment>
<protein>
    <recommendedName>
        <fullName evidence="3">Molecular chaperone DnaJ</fullName>
    </recommendedName>
</protein>
<keyword evidence="2" id="KW-1185">Reference proteome</keyword>
<dbReference type="RefSeq" id="WP_212218219.1">
    <property type="nucleotide sequence ID" value="NZ_JAGUCO010000023.1"/>
</dbReference>
<sequence length="67" mass="7473">MKKAGHILTYPDVCRNCRGECYLAEIHPNTLKPVICDVCKGSGMVTVKKEISITITPKAPMNEVRRN</sequence>